<sequence>MSNLGTSKELPKNEVSKDTSTKDLPPSQEIFATPTNEHFLTKYSYHDLNYLEHEIRLVHVFKKPGSDVIHGNLLPPQKLADISGKYHTISYCAGSAKNTRPMILQGLEFNVFANLGCALQETLAYWSTTKYSEDDCILWIDQICINQHKYVKGWNAFYDLLECPWWSRAWIRQEFACSQTAVFLYHKEAREFSELSWLQAICHSDLVTNPHHPEKLFPELSPSRSELKKEMKTLTNRHYRTLETCHVARFLLLQKTLLGNGPIECNMDLKKLVLDARHSKATDPRDKIFSLLGLAHPGYNITPNYSKSNTLSHVLIDTAVKVILFEGDLSILLHALQLAKAPSCQLPSWVPDWTSSTVSTLSVFGHSENFPLASITTQIRRDAIGSIRFGRSTDGGQNTVLLVKALRLSILETFCKELPSFGGKRFILEGGGRLQCRNEAELGDEIWLLMGTSCPYVLRSTEKGYKLISEVVAIDGQSPQSPFERERHRMRTGFEVLEEISIIQCLAA</sequence>
<reference evidence="3" key="1">
    <citation type="submission" date="2020-02" db="EMBL/GenBank/DDBJ databases">
        <title>Identification and distribution of gene clusters putatively required for synthesis of sphingolipid metabolism inhibitors in phylogenetically diverse species of the filamentous fungus Fusarium.</title>
        <authorList>
            <person name="Kim H.-S."/>
            <person name="Busman M."/>
            <person name="Brown D.W."/>
            <person name="Divon H."/>
            <person name="Uhlig S."/>
            <person name="Proctor R.H."/>
        </authorList>
    </citation>
    <scope>NUCLEOTIDE SEQUENCE [LARGE SCALE GENOMIC DNA]</scope>
    <source>
        <strain evidence="3">NRRL 39464</strain>
    </source>
</reference>
<comment type="caution">
    <text evidence="3">The sequence shown here is derived from an EMBL/GenBank/DDBJ whole genome shotgun (WGS) entry which is preliminary data.</text>
</comment>
<feature type="domain" description="Heterokaryon incompatibility" evidence="2">
    <location>
        <begin position="86"/>
        <end position="149"/>
    </location>
</feature>
<organism evidence="3 4">
    <name type="scientific">Fusarium oxysporum</name>
    <name type="common">Fusarium vascular wilt</name>
    <dbReference type="NCBI Taxonomy" id="5507"/>
    <lineage>
        <taxon>Eukaryota</taxon>
        <taxon>Fungi</taxon>
        <taxon>Dikarya</taxon>
        <taxon>Ascomycota</taxon>
        <taxon>Pezizomycotina</taxon>
        <taxon>Sordariomycetes</taxon>
        <taxon>Hypocreomycetidae</taxon>
        <taxon>Hypocreales</taxon>
        <taxon>Nectriaceae</taxon>
        <taxon>Fusarium</taxon>
        <taxon>Fusarium oxysporum species complex</taxon>
    </lineage>
</organism>
<accession>A0A8H5AEN0</accession>
<dbReference type="InterPro" id="IPR010730">
    <property type="entry name" value="HET"/>
</dbReference>
<name>A0A8H5AEN0_FUSOX</name>
<dbReference type="EMBL" id="JAAFOW010001186">
    <property type="protein sequence ID" value="KAF5261870.1"/>
    <property type="molecule type" value="Genomic_DNA"/>
</dbReference>
<evidence type="ECO:0000313" key="3">
    <source>
        <dbReference type="EMBL" id="KAF5261870.1"/>
    </source>
</evidence>
<dbReference type="PANTHER" id="PTHR24148:SF73">
    <property type="entry name" value="HET DOMAIN PROTEIN (AFU_ORTHOLOGUE AFUA_8G01020)"/>
    <property type="match status" value="1"/>
</dbReference>
<feature type="compositionally biased region" description="Basic and acidic residues" evidence="1">
    <location>
        <begin position="9"/>
        <end position="21"/>
    </location>
</feature>
<evidence type="ECO:0000259" key="2">
    <source>
        <dbReference type="Pfam" id="PF06985"/>
    </source>
</evidence>
<dbReference type="AlphaFoldDB" id="A0A8H5AEN0"/>
<gene>
    <name evidence="3" type="ORF">FOXYS1_7421</name>
</gene>
<dbReference type="PANTHER" id="PTHR24148">
    <property type="entry name" value="ANKYRIN REPEAT DOMAIN-CONTAINING PROTEIN 39 HOMOLOG-RELATED"/>
    <property type="match status" value="1"/>
</dbReference>
<dbReference type="Proteomes" id="UP000558688">
    <property type="component" value="Unassembled WGS sequence"/>
</dbReference>
<feature type="region of interest" description="Disordered" evidence="1">
    <location>
        <begin position="1"/>
        <end position="29"/>
    </location>
</feature>
<dbReference type="Pfam" id="PF06985">
    <property type="entry name" value="HET"/>
    <property type="match status" value="1"/>
</dbReference>
<dbReference type="InterPro" id="IPR052895">
    <property type="entry name" value="HetReg/Transcr_Mod"/>
</dbReference>
<evidence type="ECO:0000256" key="1">
    <source>
        <dbReference type="SAM" id="MobiDB-lite"/>
    </source>
</evidence>
<evidence type="ECO:0000313" key="4">
    <source>
        <dbReference type="Proteomes" id="UP000558688"/>
    </source>
</evidence>
<protein>
    <recommendedName>
        <fullName evidence="2">Heterokaryon incompatibility domain-containing protein</fullName>
    </recommendedName>
</protein>
<proteinExistence type="predicted"/>